<evidence type="ECO:0000313" key="2">
    <source>
        <dbReference type="EMBL" id="KOE97846.1"/>
    </source>
</evidence>
<evidence type="ECO:0000256" key="1">
    <source>
        <dbReference type="SAM" id="Phobius"/>
    </source>
</evidence>
<keyword evidence="1" id="KW-1133">Transmembrane helix</keyword>
<gene>
    <name evidence="2" type="ORF">W7K_17990</name>
</gene>
<name>A0A0L8A6J6_9GAMM</name>
<reference evidence="2 3" key="1">
    <citation type="journal article" date="2012" name="J. Bacteriol.">
        <title>Genome sequence of a novel nicotine-degrading strain, Pseudomonas geniculata N1.</title>
        <authorList>
            <person name="Tang H."/>
            <person name="Yu H."/>
            <person name="Tai C."/>
            <person name="Huang K."/>
            <person name="Liu Y."/>
            <person name="Wang L."/>
            <person name="Yao Y."/>
            <person name="Wu G."/>
            <person name="Xu P."/>
        </authorList>
    </citation>
    <scope>NUCLEOTIDE SEQUENCE [LARGE SCALE GENOMIC DNA]</scope>
    <source>
        <strain evidence="2 3">N1</strain>
    </source>
</reference>
<proteinExistence type="predicted"/>
<feature type="transmembrane region" description="Helical" evidence="1">
    <location>
        <begin position="33"/>
        <end position="55"/>
    </location>
</feature>
<dbReference type="RefSeq" id="WP_010481666.1">
    <property type="nucleotide sequence ID" value="NZ_AJLO02000039.1"/>
</dbReference>
<dbReference type="EMBL" id="AJLO02000039">
    <property type="protein sequence ID" value="KOE97846.1"/>
    <property type="molecule type" value="Genomic_DNA"/>
</dbReference>
<sequence length="91" mass="9854">MAEFLTTATLLCSLAICIRLLTYRPAPGANHRPAIAWCAWLLIAATGGLALQIMLQGARAHVTVWQLLLLLVLLVATYRSRGNVAHLFGSN</sequence>
<dbReference type="Proteomes" id="UP000036890">
    <property type="component" value="Unassembled WGS sequence"/>
</dbReference>
<feature type="transmembrane region" description="Helical" evidence="1">
    <location>
        <begin position="62"/>
        <end position="80"/>
    </location>
</feature>
<organism evidence="2 3">
    <name type="scientific">Stenotrophomonas geniculata N1</name>
    <dbReference type="NCBI Taxonomy" id="1167641"/>
    <lineage>
        <taxon>Bacteria</taxon>
        <taxon>Pseudomonadati</taxon>
        <taxon>Pseudomonadota</taxon>
        <taxon>Gammaproteobacteria</taxon>
        <taxon>Lysobacterales</taxon>
        <taxon>Lysobacteraceae</taxon>
        <taxon>Stenotrophomonas</taxon>
    </lineage>
</organism>
<dbReference type="OrthoDB" id="6942963at2"/>
<protein>
    <recommendedName>
        <fullName evidence="4">Phage holin family protein</fullName>
    </recommendedName>
</protein>
<keyword evidence="1" id="KW-0812">Transmembrane</keyword>
<dbReference type="InterPro" id="IPR008473">
    <property type="entry name" value="Phage_holin_3_7"/>
</dbReference>
<keyword evidence="1" id="KW-0472">Membrane</keyword>
<comment type="caution">
    <text evidence="2">The sequence shown here is derived from an EMBL/GenBank/DDBJ whole genome shotgun (WGS) entry which is preliminary data.</text>
</comment>
<accession>A0A0L8A6J6</accession>
<evidence type="ECO:0008006" key="4">
    <source>
        <dbReference type="Google" id="ProtNLM"/>
    </source>
</evidence>
<evidence type="ECO:0000313" key="3">
    <source>
        <dbReference type="Proteomes" id="UP000036890"/>
    </source>
</evidence>
<dbReference type="Pfam" id="PF05449">
    <property type="entry name" value="Phage_holin_3_7"/>
    <property type="match status" value="1"/>
</dbReference>
<dbReference type="AlphaFoldDB" id="A0A0L8A6J6"/>